<feature type="region of interest" description="Disordered" evidence="1">
    <location>
        <begin position="609"/>
        <end position="678"/>
    </location>
</feature>
<proteinExistence type="predicted"/>
<dbReference type="HOGENOM" id="CLU_416198_0_0_1"/>
<feature type="compositionally biased region" description="Polar residues" evidence="1">
    <location>
        <begin position="609"/>
        <end position="643"/>
    </location>
</feature>
<feature type="compositionally biased region" description="Basic and acidic residues" evidence="1">
    <location>
        <begin position="196"/>
        <end position="210"/>
    </location>
</feature>
<dbReference type="Proteomes" id="UP000002258">
    <property type="component" value="Chromosome 1"/>
</dbReference>
<dbReference type="PANTHER" id="PTHR22794">
    <property type="entry name" value="THAP DOMAIN PROTEIN 11"/>
    <property type="match status" value="1"/>
</dbReference>
<dbReference type="InterPro" id="IPR018857">
    <property type="entry name" value="TORC1_cplx_su_TCO89"/>
</dbReference>
<protein>
    <submittedName>
        <fullName evidence="2">Uncharacterized protein</fullName>
    </submittedName>
</protein>
<dbReference type="Pfam" id="PF10452">
    <property type="entry name" value="TCO89"/>
    <property type="match status" value="1"/>
</dbReference>
<feature type="compositionally biased region" description="Low complexity" evidence="1">
    <location>
        <begin position="1"/>
        <end position="19"/>
    </location>
</feature>
<reference evidence="2 3" key="1">
    <citation type="journal article" date="2007" name="Nat. Biotechnol.">
        <title>Genome sequence of the lignocellulose-bioconverting and xylose-fermenting yeast Pichia stipitis.</title>
        <authorList>
            <person name="Jeffries T.W."/>
            <person name="Grigoriev I.V."/>
            <person name="Grimwood J."/>
            <person name="Laplaza J.M."/>
            <person name="Aerts A."/>
            <person name="Salamov A."/>
            <person name="Schmutz J."/>
            <person name="Lindquist E."/>
            <person name="Dehal P."/>
            <person name="Shapiro H."/>
            <person name="Jin Y.S."/>
            <person name="Passoth V."/>
            <person name="Richardson P.M."/>
        </authorList>
    </citation>
    <scope>NUCLEOTIDE SEQUENCE [LARGE SCALE GENOMIC DNA]</scope>
    <source>
        <strain evidence="3">ATCC 58785 / CBS 6054 / NBRC 10063 / NRRL Y-11545</strain>
    </source>
</reference>
<dbReference type="OMA" id="LMFAHNY"/>
<evidence type="ECO:0000256" key="1">
    <source>
        <dbReference type="SAM" id="MobiDB-lite"/>
    </source>
</evidence>
<accession>A3GG24</accession>
<feature type="region of interest" description="Disordered" evidence="1">
    <location>
        <begin position="1"/>
        <end position="48"/>
    </location>
</feature>
<dbReference type="PANTHER" id="PTHR22794:SF2">
    <property type="entry name" value="THAP DOMAIN-CONTAINING PROTEIN 11"/>
    <property type="match status" value="1"/>
</dbReference>
<dbReference type="GO" id="GO:0031929">
    <property type="term" value="P:TOR signaling"/>
    <property type="evidence" value="ECO:0007669"/>
    <property type="project" value="InterPro"/>
</dbReference>
<dbReference type="STRING" id="322104.A3GG24"/>
<organism evidence="2 3">
    <name type="scientific">Scheffersomyces stipitis (strain ATCC 58785 / CBS 6054 / NBRC 10063 / NRRL Y-11545)</name>
    <name type="common">Yeast</name>
    <name type="synonym">Pichia stipitis</name>
    <dbReference type="NCBI Taxonomy" id="322104"/>
    <lineage>
        <taxon>Eukaryota</taxon>
        <taxon>Fungi</taxon>
        <taxon>Dikarya</taxon>
        <taxon>Ascomycota</taxon>
        <taxon>Saccharomycotina</taxon>
        <taxon>Pichiomycetes</taxon>
        <taxon>Debaryomycetaceae</taxon>
        <taxon>Scheffersomyces</taxon>
    </lineage>
</organism>
<dbReference type="eggNOG" id="ENOG502QR2V">
    <property type="taxonomic scope" value="Eukaryota"/>
</dbReference>
<dbReference type="GO" id="GO:0031931">
    <property type="term" value="C:TORC1 complex"/>
    <property type="evidence" value="ECO:0007669"/>
    <property type="project" value="InterPro"/>
</dbReference>
<evidence type="ECO:0000313" key="3">
    <source>
        <dbReference type="Proteomes" id="UP000002258"/>
    </source>
</evidence>
<dbReference type="EMBL" id="AAVQ01000001">
    <property type="protein sequence ID" value="EAZ63860.2"/>
    <property type="molecule type" value="Genomic_DNA"/>
</dbReference>
<feature type="compositionally biased region" description="Acidic residues" evidence="1">
    <location>
        <begin position="167"/>
        <end position="182"/>
    </location>
</feature>
<gene>
    <name evidence="2" type="ORF">PICST_80108</name>
</gene>
<dbReference type="InParanoid" id="A3GG24"/>
<keyword evidence="3" id="KW-1185">Reference proteome</keyword>
<dbReference type="GO" id="GO:0000329">
    <property type="term" value="C:fungal-type vacuole membrane"/>
    <property type="evidence" value="ECO:0007669"/>
    <property type="project" value="TreeGrafter"/>
</dbReference>
<feature type="region of interest" description="Disordered" evidence="1">
    <location>
        <begin position="67"/>
        <end position="89"/>
    </location>
</feature>
<feature type="compositionally biased region" description="Low complexity" evidence="1">
    <location>
        <begin position="657"/>
        <end position="668"/>
    </location>
</feature>
<sequence>MYTNAASAGATSTQQQPEPGRGRSGGPTSGSATPSFVPSNSNKKQYHGNSKLKVHNRSMSHNKLVTSLSTSAKHTGARPSMNRSKSSDVLIKTRSTGALKRNNRSFTKISGLQPLTKTVSNQSIRSNKSTGSLKMLNATTVAPLHGIKTTSRKGRAILKLNEDDANNEEYEDLNDDNNEEIDNSNKSNSSNDNADDDRTFSSEDSRDNSRNGRNHSKGPVDQLKRELSSARSSTDDLTTNNLYGGSLLLSQSTGLTKKIDPKNANHHLHQKMLGADVTESSIESNHSETISGISFRANPIESHLAEPVTTNRNVVQNNSYQPNQTIFNNLQRTNNQYLNTKKQSYSVNNFSNFLTNNSTSTPSSAESHSAHNIETRTQQRLWLQRENSLMDVTNLDPSQLSNFSNLSLNNLMFAHNYNGNQSQVNMRDIYQQQQSPLTPVGTGSNLSNTNAAGAAGGSMVPHQGGSVDSYGSLTNVNGLLHMVQSSHQNSIQSRTEFERLNREYLNVRRHLNPIGECLNRLEKTFPNREIKVLKNTKKAVNASSSSLSVTHSSNSNTFKEFSPLYQEKEKDIGIMLNRLWQDAIISSSSTAANSMRNAPLQNNQHMIPSQQVPSQRPMNPRVSSYNQNQSQFGNMRSQQTPTTRAVKLAGQGGTNASSQSSIPSSQIRRGSEQSVNIA</sequence>
<dbReference type="OrthoDB" id="5430106at2759"/>
<dbReference type="GeneID" id="4851223"/>
<dbReference type="FunCoup" id="A3GG24">
    <property type="interactions" value="142"/>
</dbReference>
<feature type="region of interest" description="Disordered" evidence="1">
    <location>
        <begin position="167"/>
        <end position="244"/>
    </location>
</feature>
<dbReference type="AlphaFoldDB" id="A3GG24"/>
<name>A3GG24_PICST</name>
<evidence type="ECO:0000313" key="2">
    <source>
        <dbReference type="EMBL" id="EAZ63860.2"/>
    </source>
</evidence>
<dbReference type="RefSeq" id="XP_001387883.2">
    <property type="nucleotide sequence ID" value="XM_001387846.1"/>
</dbReference>
<comment type="caution">
    <text evidence="2">The sequence shown here is derived from an EMBL/GenBank/DDBJ whole genome shotgun (WGS) entry which is preliminary data.</text>
</comment>
<dbReference type="KEGG" id="pic:PICST_80108"/>